<dbReference type="EMBL" id="OD003136">
    <property type="protein sequence ID" value="CAD7407139.1"/>
    <property type="molecule type" value="Genomic_DNA"/>
</dbReference>
<accession>A0A7R9D2Z8</accession>
<evidence type="ECO:0000256" key="1">
    <source>
        <dbReference type="SAM" id="MobiDB-lite"/>
    </source>
</evidence>
<dbReference type="AlphaFoldDB" id="A0A7R9D2Z8"/>
<feature type="region of interest" description="Disordered" evidence="1">
    <location>
        <begin position="148"/>
        <end position="170"/>
    </location>
</feature>
<proteinExistence type="predicted"/>
<name>A0A7R9D2Z8_TIMPO</name>
<organism evidence="2">
    <name type="scientific">Timema poppense</name>
    <name type="common">Walking stick</name>
    <dbReference type="NCBI Taxonomy" id="170557"/>
    <lineage>
        <taxon>Eukaryota</taxon>
        <taxon>Metazoa</taxon>
        <taxon>Ecdysozoa</taxon>
        <taxon>Arthropoda</taxon>
        <taxon>Hexapoda</taxon>
        <taxon>Insecta</taxon>
        <taxon>Pterygota</taxon>
        <taxon>Neoptera</taxon>
        <taxon>Polyneoptera</taxon>
        <taxon>Phasmatodea</taxon>
        <taxon>Timematodea</taxon>
        <taxon>Timematoidea</taxon>
        <taxon>Timematidae</taxon>
        <taxon>Timema</taxon>
    </lineage>
</organism>
<gene>
    <name evidence="2" type="ORF">TPSB3V08_LOCUS5730</name>
</gene>
<protein>
    <submittedName>
        <fullName evidence="2">Uncharacterized protein</fullName>
    </submittedName>
</protein>
<reference evidence="2" key="1">
    <citation type="submission" date="2020-11" db="EMBL/GenBank/DDBJ databases">
        <authorList>
            <person name="Tran Van P."/>
        </authorList>
    </citation>
    <scope>NUCLEOTIDE SEQUENCE</scope>
</reference>
<sequence length="345" mass="37537">MESGKPFKNPPSPSSPDRDSNLDLPVLSIRAQHDKHVSQLRHRGVPAGINKSLLSSQHPNTPDLSLAVKPPLSLSLLLRTDRTKTTYTDGLQSKRTRFIVCVFSCTLNDGGVCRVPHARPTQLTQAAEGARDTRLQTELMQQPSCLGLRPSGARAPPTHSTTQTNQSQGRALLDPQQAKAIALTARRAVVPQSFSRWVAARRLLLNSVHIPGFGDLPCGRNLRQNLVQPIGEEMKLELKEKVQGVPIVIVVDGTSESRGRCVLAILFRTVAEAATQDVFLANCLFLDKATGSTVCQAINGSITQYSIEYNNIQGLFSDPARYMETCFGALNVLASDPIFNAGLIK</sequence>
<evidence type="ECO:0000313" key="2">
    <source>
        <dbReference type="EMBL" id="CAD7407139.1"/>
    </source>
</evidence>
<feature type="compositionally biased region" description="Polar residues" evidence="1">
    <location>
        <begin position="158"/>
        <end position="169"/>
    </location>
</feature>
<feature type="region of interest" description="Disordered" evidence="1">
    <location>
        <begin position="1"/>
        <end position="22"/>
    </location>
</feature>